<dbReference type="Proteomes" id="UP000182658">
    <property type="component" value="Unassembled WGS sequence"/>
</dbReference>
<evidence type="ECO:0000256" key="2">
    <source>
        <dbReference type="SAM" id="SignalP"/>
    </source>
</evidence>
<dbReference type="Pfam" id="PF00596">
    <property type="entry name" value="Aldolase_II"/>
    <property type="match status" value="1"/>
</dbReference>
<dbReference type="InParanoid" id="A0A1J7IN12"/>
<dbReference type="EMBL" id="KV875098">
    <property type="protein sequence ID" value="OIW28587.1"/>
    <property type="molecule type" value="Genomic_DNA"/>
</dbReference>
<proteinExistence type="predicted"/>
<evidence type="ECO:0000313" key="5">
    <source>
        <dbReference type="Proteomes" id="UP000182658"/>
    </source>
</evidence>
<dbReference type="Gene3D" id="3.40.225.10">
    <property type="entry name" value="Class II aldolase/adducin N-terminal domain"/>
    <property type="match status" value="1"/>
</dbReference>
<dbReference type="OrthoDB" id="2932980at2759"/>
<protein>
    <submittedName>
        <fullName evidence="4">Arad-like aldolase/epimerase</fullName>
    </submittedName>
</protein>
<evidence type="ECO:0000313" key="4">
    <source>
        <dbReference type="EMBL" id="OIW28587.1"/>
    </source>
</evidence>
<dbReference type="InterPro" id="IPR051017">
    <property type="entry name" value="Aldolase-II_Adducin_sf"/>
</dbReference>
<keyword evidence="5" id="KW-1185">Reference proteome</keyword>
<evidence type="ECO:0000259" key="3">
    <source>
        <dbReference type="SMART" id="SM01007"/>
    </source>
</evidence>
<gene>
    <name evidence="4" type="ORF">CONLIGDRAFT_632862</name>
</gene>
<name>A0A1J7IN12_9PEZI</name>
<dbReference type="GO" id="GO:0005856">
    <property type="term" value="C:cytoskeleton"/>
    <property type="evidence" value="ECO:0007669"/>
    <property type="project" value="TreeGrafter"/>
</dbReference>
<dbReference type="PANTHER" id="PTHR10672">
    <property type="entry name" value="ADDUCIN"/>
    <property type="match status" value="1"/>
</dbReference>
<dbReference type="PANTHER" id="PTHR10672:SF41">
    <property type="entry name" value="CLASS II ALDOLASE_ADDUCIN DOMAIN PROTEIN (AFU_ORTHOLOGUE AFUA_3G01330)"/>
    <property type="match status" value="1"/>
</dbReference>
<organism evidence="4 5">
    <name type="scientific">Coniochaeta ligniaria NRRL 30616</name>
    <dbReference type="NCBI Taxonomy" id="1408157"/>
    <lineage>
        <taxon>Eukaryota</taxon>
        <taxon>Fungi</taxon>
        <taxon>Dikarya</taxon>
        <taxon>Ascomycota</taxon>
        <taxon>Pezizomycotina</taxon>
        <taxon>Sordariomycetes</taxon>
        <taxon>Sordariomycetidae</taxon>
        <taxon>Coniochaetales</taxon>
        <taxon>Coniochaetaceae</taxon>
        <taxon>Coniochaeta</taxon>
    </lineage>
</organism>
<feature type="chain" id="PRO_5013085940" evidence="2">
    <location>
        <begin position="22"/>
        <end position="314"/>
    </location>
</feature>
<accession>A0A1J7IN12</accession>
<dbReference type="STRING" id="1408157.A0A1J7IN12"/>
<dbReference type="AlphaFoldDB" id="A0A1J7IN12"/>
<feature type="domain" description="Class II aldolase/adducin N-terminal" evidence="3">
    <location>
        <begin position="53"/>
        <end position="246"/>
    </location>
</feature>
<feature type="region of interest" description="Disordered" evidence="1">
    <location>
        <begin position="24"/>
        <end position="44"/>
    </location>
</feature>
<dbReference type="InterPro" id="IPR036409">
    <property type="entry name" value="Aldolase_II/adducin_N_sf"/>
</dbReference>
<feature type="compositionally biased region" description="Polar residues" evidence="1">
    <location>
        <begin position="24"/>
        <end position="40"/>
    </location>
</feature>
<dbReference type="SMART" id="SM01007">
    <property type="entry name" value="Aldolase_II"/>
    <property type="match status" value="1"/>
</dbReference>
<dbReference type="InterPro" id="IPR001303">
    <property type="entry name" value="Aldolase_II/adducin_N"/>
</dbReference>
<keyword evidence="2" id="KW-0732">Signal</keyword>
<evidence type="ECO:0000256" key="1">
    <source>
        <dbReference type="SAM" id="MobiDB-lite"/>
    </source>
</evidence>
<dbReference type="GO" id="GO:0051015">
    <property type="term" value="F:actin filament binding"/>
    <property type="evidence" value="ECO:0007669"/>
    <property type="project" value="TreeGrafter"/>
</dbReference>
<feature type="signal peptide" evidence="2">
    <location>
        <begin position="1"/>
        <end position="21"/>
    </location>
</feature>
<reference evidence="4 5" key="1">
    <citation type="submission" date="2016-10" db="EMBL/GenBank/DDBJ databases">
        <title>Draft genome sequence of Coniochaeta ligniaria NRRL30616, a lignocellulolytic fungus for bioabatement of inhibitors in plant biomass hydrolysates.</title>
        <authorList>
            <consortium name="DOE Joint Genome Institute"/>
            <person name="Jimenez D.J."/>
            <person name="Hector R.E."/>
            <person name="Riley R."/>
            <person name="Sun H."/>
            <person name="Grigoriev I.V."/>
            <person name="Van Elsas J.D."/>
            <person name="Nichols N.N."/>
        </authorList>
    </citation>
    <scope>NUCLEOTIDE SEQUENCE [LARGE SCALE GENOMIC DNA]</scope>
    <source>
        <strain evidence="4 5">NRRL 30616</strain>
    </source>
</reference>
<sequence length="314" mass="33798">MKTSITITTLILLTSVPLTSGHSPLSNTNLSSHTPHTMSPQDPHPAIIQCSIRNFITASHILHHHAVLDAYGHLSFRHPFSPTTFFMSRNIAPATISSPDDLIEYHITDASPVDPSAAANKGYAERHIHSEIHKRHPSVRAAVHSHSEAVVPYSVSGVPLRPVYHMAGFLRASGAPVFEISEHWREGDVKDMLVRNEWLGAAHAAHFDDGVAVVLMRGHGFTAVGGSVEEVVLRAVYTAKNAAIQTGALTMRGAAAFLAGGGQVSTSGAASDGIRYLSQEEAEAATEMTRWSALRPWGLWVREVEACGLYVNGA</sequence>
<dbReference type="SUPFAM" id="SSF53639">
    <property type="entry name" value="AraD/HMP-PK domain-like"/>
    <property type="match status" value="1"/>
</dbReference>